<dbReference type="GeneID" id="100135650"/>
<reference evidence="1" key="2">
    <citation type="journal article" date="2007" name="BMC Evol. Biol.">
        <title>Evolution of Class I cytokine receptors.</title>
        <authorList>
            <person name="Liongue C."/>
            <person name="Ward A.C."/>
        </authorList>
    </citation>
    <scope>NUCLEOTIDE SEQUENCE</scope>
</reference>
<name>A8WHA5_CIOIN</name>
<dbReference type="AlphaFoldDB" id="A8WHA5"/>
<organism evidence="1">
    <name type="scientific">Ciona intestinalis</name>
    <name type="common">Transparent sea squirt</name>
    <name type="synonym">Ascidia intestinalis</name>
    <dbReference type="NCBI Taxonomy" id="7719"/>
    <lineage>
        <taxon>Eukaryota</taxon>
        <taxon>Metazoa</taxon>
        <taxon>Chordata</taxon>
        <taxon>Tunicata</taxon>
        <taxon>Ascidiacea</taxon>
        <taxon>Phlebobranchia</taxon>
        <taxon>Cionidae</taxon>
        <taxon>Ciona</taxon>
    </lineage>
</organism>
<dbReference type="KEGG" id="cin:100135650"/>
<dbReference type="SUPFAM" id="SSF49265">
    <property type="entry name" value="Fibronectin type III"/>
    <property type="match status" value="1"/>
</dbReference>
<dbReference type="InterPro" id="IPR036116">
    <property type="entry name" value="FN3_sf"/>
</dbReference>
<reference evidence="3" key="1">
    <citation type="journal article" date="2002" name="Science">
        <title>The draft genome of Ciona intestinalis: insights into chordate and vertebrate origins.</title>
        <authorList>
            <person name="Dehal P."/>
            <person name="Satou Y."/>
            <person name="Campbell R.K."/>
            <person name="Chapman J."/>
            <person name="Degnan B."/>
            <person name="De Tomaso A."/>
            <person name="Davidson B."/>
            <person name="Di Gregorio A."/>
            <person name="Gelpke M."/>
            <person name="Goodstein D.M."/>
            <person name="Harafuji N."/>
            <person name="Hastings K.E."/>
            <person name="Ho I."/>
            <person name="Hotta K."/>
            <person name="Huang W."/>
            <person name="Kawashima T."/>
            <person name="Lemaire P."/>
            <person name="Martinez D."/>
            <person name="Meinertzhagen I.A."/>
            <person name="Necula S."/>
            <person name="Nonaka M."/>
            <person name="Putnam N."/>
            <person name="Rash S."/>
            <person name="Saiga H."/>
            <person name="Satake M."/>
            <person name="Terry A."/>
            <person name="Yamada L."/>
            <person name="Wang H.G."/>
            <person name="Awazu S."/>
            <person name="Azumi K."/>
            <person name="Boore J."/>
            <person name="Branno M."/>
            <person name="Chin-Bow S."/>
            <person name="DeSantis R."/>
            <person name="Doyle S."/>
            <person name="Francino P."/>
            <person name="Keys D.N."/>
            <person name="Haga S."/>
            <person name="Hayashi H."/>
            <person name="Hino K."/>
            <person name="Imai K.S."/>
            <person name="Inaba K."/>
            <person name="Kano S."/>
            <person name="Kobayashi K."/>
            <person name="Kobayashi M."/>
            <person name="Lee B.I."/>
            <person name="Makabe K.W."/>
            <person name="Manohar C."/>
            <person name="Matassi G."/>
            <person name="Medina M."/>
            <person name="Mochizuki Y."/>
            <person name="Mount S."/>
            <person name="Morishita T."/>
            <person name="Miura S."/>
            <person name="Nakayama A."/>
            <person name="Nishizaka S."/>
            <person name="Nomoto H."/>
            <person name="Ohta F."/>
            <person name="Oishi K."/>
            <person name="Rigoutsos I."/>
            <person name="Sano M."/>
            <person name="Sasaki A."/>
            <person name="Sasakura Y."/>
            <person name="Shoguchi E."/>
            <person name="Shin-i T."/>
            <person name="Spagnuolo A."/>
            <person name="Stainier D."/>
            <person name="Suzuki M.M."/>
            <person name="Tassy O."/>
            <person name="Takatori N."/>
            <person name="Tokuoka M."/>
            <person name="Yagi K."/>
            <person name="Yoshizaki F."/>
            <person name="Wada S."/>
            <person name="Zhang C."/>
            <person name="Hyatt P.D."/>
            <person name="Larimer F."/>
            <person name="Detter C."/>
            <person name="Doggett N."/>
            <person name="Glavina T."/>
            <person name="Hawkins T."/>
            <person name="Richardson P."/>
            <person name="Lucas S."/>
            <person name="Kohara Y."/>
            <person name="Levine M."/>
            <person name="Satoh N."/>
            <person name="Rokhsar D.S."/>
        </authorList>
    </citation>
    <scope>NUCLEOTIDE SEQUENCE [LARGE SCALE GENOMIC DNA]</scope>
</reference>
<dbReference type="InterPro" id="IPR013783">
    <property type="entry name" value="Ig-like_fold"/>
</dbReference>
<dbReference type="RefSeq" id="NP_001107600.1">
    <property type="nucleotide sequence ID" value="NM_001114128.1"/>
</dbReference>
<evidence type="ECO:0000313" key="2">
    <source>
        <dbReference type="Ensembl" id="ENSCINP00000033844.1"/>
    </source>
</evidence>
<dbReference type="Ensembl" id="ENSCINT00000036882.1">
    <property type="protein sequence ID" value="ENSCINP00000033844.1"/>
    <property type="gene ID" value="ENSCING00000021539.1"/>
</dbReference>
<dbReference type="OrthoDB" id="9984427at2759"/>
<evidence type="ECO:0000313" key="1">
    <source>
        <dbReference type="EMBL" id="CAL08000.1"/>
    </source>
</evidence>
<keyword evidence="3" id="KW-1185">Reference proteome</keyword>
<keyword evidence="1" id="KW-0675">Receptor</keyword>
<dbReference type="GO" id="GO:0003677">
    <property type="term" value="F:DNA binding"/>
    <property type="evidence" value="ECO:0000318"/>
    <property type="project" value="GO_Central"/>
</dbReference>
<evidence type="ECO:0000313" key="3">
    <source>
        <dbReference type="Proteomes" id="UP000008144"/>
    </source>
</evidence>
<dbReference type="GO" id="GO:0005634">
    <property type="term" value="C:nucleus"/>
    <property type="evidence" value="ECO:0000318"/>
    <property type="project" value="GO_Central"/>
</dbReference>
<reference evidence="2" key="3">
    <citation type="submission" date="2025-05" db="UniProtKB">
        <authorList>
            <consortium name="Ensembl"/>
        </authorList>
    </citation>
    <scope>IDENTIFICATION</scope>
</reference>
<dbReference type="Proteomes" id="UP000008144">
    <property type="component" value="Unassembled WGS sequence"/>
</dbReference>
<dbReference type="CTD" id="100135650"/>
<gene>
    <name evidence="1 2" type="primary">clf-3</name>
</gene>
<dbReference type="Gene3D" id="2.60.40.10">
    <property type="entry name" value="Immunoglobulins"/>
    <property type="match status" value="1"/>
</dbReference>
<accession>A8WHA5</accession>
<sequence>MYEGVQEAIETVDSARQHKCELESREKHLKTAVCQVSATAEHARKEIKHHFESMNKEIACKIDLRKKSLLHEITLIEKTALIPLNECQHFLQERISEAGTLVSTGENILQCDYDNTSGKINFDSFISMAENLSLDSVPEVPLLSDVPSISFVFNEDFSSEICQALEHYGTVSKRSPVQISDLKPIPGGVVVTWSDNNLGGNEKSHRIYKLQLCHGRVNLPLQLKNTNETIFKDSYVGPNLTYSVKNLSSNSIYTFRVCQCSLMVNGDTIKQCSPWSVYQEKMTTMDPFLWSNSSDSVSYTLSDKGRSAIKKNSLDTVLYSARSSHIIGYSINFKIDVEGKSYHTNDCLALTVRRDADACSLHMKSGTLCLMADGHVWVNGTKSTTRFSHFCRGSVVAFDVSHIPSTEFGYIGKEIKQLRVSITVGEHCAVFNWHPLKAAAQLHSQDFAFAMLFRTPGWKVSIT</sequence>
<dbReference type="GeneTree" id="ENSGT00940000153469"/>
<dbReference type="GO" id="GO:0061860">
    <property type="term" value="F:DNA clamp unloader activity"/>
    <property type="evidence" value="ECO:0000318"/>
    <property type="project" value="GO_Central"/>
</dbReference>
<proteinExistence type="evidence at transcript level"/>
<accession>A0A1W2VSV2</accession>
<dbReference type="HOGENOM" id="CLU_057983_0_0_1"/>
<dbReference type="OMA" id="HEWTPGF"/>
<dbReference type="EMBL" id="BN000968">
    <property type="protein sequence ID" value="CAL08000.1"/>
    <property type="molecule type" value="mRNA"/>
</dbReference>
<protein>
    <submittedName>
        <fullName evidence="1 2">Class I cytokine receptor like factor-3</fullName>
    </submittedName>
</protein>
<dbReference type="STRING" id="7719.ENSCINP00000033844"/>